<dbReference type="PANTHER" id="PTHR11101:SF96">
    <property type="entry name" value="PHOSPHATE TRANSPORTER"/>
    <property type="match status" value="1"/>
</dbReference>
<reference evidence="8" key="1">
    <citation type="submission" date="2021-01" db="EMBL/GenBank/DDBJ databases">
        <authorList>
            <person name="Corre E."/>
            <person name="Pelletier E."/>
            <person name="Niang G."/>
            <person name="Scheremetjew M."/>
            <person name="Finn R."/>
            <person name="Kale V."/>
            <person name="Holt S."/>
            <person name="Cochrane G."/>
            <person name="Meng A."/>
            <person name="Brown T."/>
            <person name="Cohen L."/>
        </authorList>
    </citation>
    <scope>NUCLEOTIDE SEQUENCE</scope>
    <source>
        <strain evidence="8">PLY182g</strain>
    </source>
</reference>
<feature type="transmembrane region" description="Helical" evidence="7">
    <location>
        <begin position="208"/>
        <end position="227"/>
    </location>
</feature>
<comment type="function">
    <text evidence="7">Sodium-phosphate symporter.</text>
</comment>
<keyword evidence="4 7" id="KW-0812">Transmembrane</keyword>
<dbReference type="InterPro" id="IPR001204">
    <property type="entry name" value="Phos_transporter"/>
</dbReference>
<dbReference type="GO" id="GO:0035435">
    <property type="term" value="P:phosphate ion transmembrane transport"/>
    <property type="evidence" value="ECO:0007669"/>
    <property type="project" value="TreeGrafter"/>
</dbReference>
<sequence>MAHPVSDYEWIVVAGAIGSFFAAFGIGANDVANAFATSVGSRALTVKQACVLATVFEVSGAILMGSHVTGTIRKSIADIDCFVDEPAVLMYGCLCVIFSVGGWLLLASYLEMPVSTTHSCVGGMIGMAMVAHGPACVIWAEPTDQFPYVKGVSAIVISWFLSPLLSDSYDRAFKVYPLLVGVTIFINAFFIIYKGAKGLGLNKTPLEMALGISLAISAVSALLTTPLSRLIRASIDATHSTDAPAAAAAGVKELVTKGQMRSDELDVSKTMPPMSRLAEAGGQISRRLSTSIDVDPHASIQDNSVVGDMHAQAEVFDPKAEAVFRYLQIFTACCDSFAHGANDVANSIGPFAAIYAIHATGEVSSKSDMGVAGYWILALGGLGIATGLLLYGYKIMAALGVKIAKITPARGFAIELGAALIIIIGSRLGWPLSTTHCQVGATTGVALLEGKGGVNKYILVKTAVGWVITLVVVGCTAALLFAWGIHTPEQHLA</sequence>
<feature type="transmembrane region" description="Helical" evidence="7">
    <location>
        <begin position="372"/>
        <end position="392"/>
    </location>
</feature>
<protein>
    <recommendedName>
        <fullName evidence="7">Phosphate transporter</fullName>
    </recommendedName>
</protein>
<keyword evidence="6 7" id="KW-0472">Membrane</keyword>
<dbReference type="Pfam" id="PF01384">
    <property type="entry name" value="PHO4"/>
    <property type="match status" value="1"/>
</dbReference>
<evidence type="ECO:0000256" key="4">
    <source>
        <dbReference type="ARBA" id="ARBA00022692"/>
    </source>
</evidence>
<name>A0A7S0QA72_9EUKA</name>
<keyword evidence="3 7" id="KW-0592">Phosphate transport</keyword>
<organism evidence="8">
    <name type="scientific">Coccolithus braarudii</name>
    <dbReference type="NCBI Taxonomy" id="221442"/>
    <lineage>
        <taxon>Eukaryota</taxon>
        <taxon>Haptista</taxon>
        <taxon>Haptophyta</taxon>
        <taxon>Prymnesiophyceae</taxon>
        <taxon>Coccolithales</taxon>
        <taxon>Coccolithaceae</taxon>
        <taxon>Coccolithus</taxon>
    </lineage>
</organism>
<feature type="transmembrane region" description="Helical" evidence="7">
    <location>
        <begin position="463"/>
        <end position="485"/>
    </location>
</feature>
<feature type="transmembrane region" description="Helical" evidence="7">
    <location>
        <begin position="412"/>
        <end position="430"/>
    </location>
</feature>
<feature type="transmembrane region" description="Helical" evidence="7">
    <location>
        <begin position="88"/>
        <end position="109"/>
    </location>
</feature>
<dbReference type="GO" id="GO:0005315">
    <property type="term" value="F:phosphate transmembrane transporter activity"/>
    <property type="evidence" value="ECO:0007669"/>
    <property type="project" value="InterPro"/>
</dbReference>
<dbReference type="GO" id="GO:0016020">
    <property type="term" value="C:membrane"/>
    <property type="evidence" value="ECO:0007669"/>
    <property type="project" value="UniProtKB-SubCell"/>
</dbReference>
<keyword evidence="2 7" id="KW-0813">Transport</keyword>
<gene>
    <name evidence="8" type="ORF">CPEL01642_LOCUS22214</name>
</gene>
<evidence type="ECO:0000256" key="2">
    <source>
        <dbReference type="ARBA" id="ARBA00022448"/>
    </source>
</evidence>
<dbReference type="AlphaFoldDB" id="A0A7S0QA72"/>
<evidence type="ECO:0000256" key="5">
    <source>
        <dbReference type="ARBA" id="ARBA00022989"/>
    </source>
</evidence>
<feature type="transmembrane region" description="Helical" evidence="7">
    <location>
        <begin position="12"/>
        <end position="37"/>
    </location>
</feature>
<feature type="transmembrane region" description="Helical" evidence="7">
    <location>
        <begin position="121"/>
        <end position="140"/>
    </location>
</feature>
<comment type="similarity">
    <text evidence="7">Belongs to the inorganic phosphate transporter (PiT) (TC 2.A.20) family.</text>
</comment>
<feature type="transmembrane region" description="Helical" evidence="7">
    <location>
        <begin position="49"/>
        <end position="68"/>
    </location>
</feature>
<dbReference type="EMBL" id="HBEY01046344">
    <property type="protein sequence ID" value="CAD8618833.1"/>
    <property type="molecule type" value="Transcribed_RNA"/>
</dbReference>
<feature type="transmembrane region" description="Helical" evidence="7">
    <location>
        <begin position="146"/>
        <end position="166"/>
    </location>
</feature>
<evidence type="ECO:0000256" key="1">
    <source>
        <dbReference type="ARBA" id="ARBA00004141"/>
    </source>
</evidence>
<proteinExistence type="inferred from homology"/>
<evidence type="ECO:0000256" key="3">
    <source>
        <dbReference type="ARBA" id="ARBA00022592"/>
    </source>
</evidence>
<evidence type="ECO:0000256" key="6">
    <source>
        <dbReference type="ARBA" id="ARBA00023136"/>
    </source>
</evidence>
<evidence type="ECO:0000256" key="7">
    <source>
        <dbReference type="RuleBase" id="RU363058"/>
    </source>
</evidence>
<keyword evidence="5 7" id="KW-1133">Transmembrane helix</keyword>
<evidence type="ECO:0000313" key="8">
    <source>
        <dbReference type="EMBL" id="CAD8618833.1"/>
    </source>
</evidence>
<feature type="transmembrane region" description="Helical" evidence="7">
    <location>
        <begin position="178"/>
        <end position="196"/>
    </location>
</feature>
<dbReference type="PANTHER" id="PTHR11101">
    <property type="entry name" value="PHOSPHATE TRANSPORTER"/>
    <property type="match status" value="1"/>
</dbReference>
<accession>A0A7S0QA72</accession>
<comment type="subcellular location">
    <subcellularLocation>
        <location evidence="1 7">Membrane</location>
        <topology evidence="1 7">Multi-pass membrane protein</topology>
    </subcellularLocation>
</comment>